<evidence type="ECO:0000313" key="2">
    <source>
        <dbReference type="EMBL" id="CAB4689743.1"/>
    </source>
</evidence>
<feature type="compositionally biased region" description="Low complexity" evidence="1">
    <location>
        <begin position="39"/>
        <end position="49"/>
    </location>
</feature>
<sequence length="64" mass="6527">MMPILSLNDEPLAVLAMAAPRIKPGLLSSSADRTAAASIASSRSPLISTPAKPDGTKPNAVRAE</sequence>
<accession>A0A6J6NZM0</accession>
<proteinExistence type="predicted"/>
<dbReference type="AlphaFoldDB" id="A0A6J6NZM0"/>
<name>A0A6J6NZM0_9ZZZZ</name>
<protein>
    <submittedName>
        <fullName evidence="2">Unannotated protein</fullName>
    </submittedName>
</protein>
<dbReference type="EMBL" id="CAEZXL010000116">
    <property type="protein sequence ID" value="CAB4689743.1"/>
    <property type="molecule type" value="Genomic_DNA"/>
</dbReference>
<gene>
    <name evidence="2" type="ORF">UFOPK2373_00720</name>
</gene>
<evidence type="ECO:0000256" key="1">
    <source>
        <dbReference type="SAM" id="MobiDB-lite"/>
    </source>
</evidence>
<reference evidence="2" key="1">
    <citation type="submission" date="2020-05" db="EMBL/GenBank/DDBJ databases">
        <authorList>
            <person name="Chiriac C."/>
            <person name="Salcher M."/>
            <person name="Ghai R."/>
            <person name="Kavagutti S V."/>
        </authorList>
    </citation>
    <scope>NUCLEOTIDE SEQUENCE</scope>
</reference>
<feature type="region of interest" description="Disordered" evidence="1">
    <location>
        <begin position="39"/>
        <end position="64"/>
    </location>
</feature>
<organism evidence="2">
    <name type="scientific">freshwater metagenome</name>
    <dbReference type="NCBI Taxonomy" id="449393"/>
    <lineage>
        <taxon>unclassified sequences</taxon>
        <taxon>metagenomes</taxon>
        <taxon>ecological metagenomes</taxon>
    </lineage>
</organism>